<name>A0A6L2MMQ4_TANCI</name>
<feature type="compositionally biased region" description="Basic and acidic residues" evidence="1">
    <location>
        <begin position="180"/>
        <end position="192"/>
    </location>
</feature>
<reference evidence="3" key="1">
    <citation type="journal article" date="2019" name="Sci. Rep.">
        <title>Draft genome of Tanacetum cinerariifolium, the natural source of mosquito coil.</title>
        <authorList>
            <person name="Yamashiro T."/>
            <person name="Shiraishi A."/>
            <person name="Satake H."/>
            <person name="Nakayama K."/>
        </authorList>
    </citation>
    <scope>NUCLEOTIDE SEQUENCE</scope>
</reference>
<protein>
    <submittedName>
        <fullName evidence="3">Zinc finger, CCHC-type</fullName>
    </submittedName>
</protein>
<dbReference type="EMBL" id="BKCJ010007057">
    <property type="protein sequence ID" value="GEU75306.1"/>
    <property type="molecule type" value="Genomic_DNA"/>
</dbReference>
<feature type="region of interest" description="Disordered" evidence="1">
    <location>
        <begin position="93"/>
        <end position="138"/>
    </location>
</feature>
<evidence type="ECO:0000256" key="1">
    <source>
        <dbReference type="SAM" id="MobiDB-lite"/>
    </source>
</evidence>
<dbReference type="Pfam" id="PF22936">
    <property type="entry name" value="Pol_BBD"/>
    <property type="match status" value="1"/>
</dbReference>
<accession>A0A6L2MMQ4</accession>
<comment type="caution">
    <text evidence="3">The sequence shown here is derived from an EMBL/GenBank/DDBJ whole genome shotgun (WGS) entry which is preliminary data.</text>
</comment>
<dbReference type="InterPro" id="IPR054722">
    <property type="entry name" value="PolX-like_BBD"/>
</dbReference>
<evidence type="ECO:0000259" key="2">
    <source>
        <dbReference type="Pfam" id="PF22936"/>
    </source>
</evidence>
<feature type="compositionally biased region" description="Basic and acidic residues" evidence="1">
    <location>
        <begin position="113"/>
        <end position="129"/>
    </location>
</feature>
<feature type="compositionally biased region" description="Basic and acidic residues" evidence="1">
    <location>
        <begin position="160"/>
        <end position="170"/>
    </location>
</feature>
<feature type="domain" description="Retrovirus-related Pol polyprotein from transposon TNT 1-94-like beta-barrel" evidence="2">
    <location>
        <begin position="235"/>
        <end position="312"/>
    </location>
</feature>
<feature type="region of interest" description="Disordered" evidence="1">
    <location>
        <begin position="160"/>
        <end position="198"/>
    </location>
</feature>
<feature type="region of interest" description="Disordered" evidence="1">
    <location>
        <begin position="1043"/>
        <end position="1076"/>
    </location>
</feature>
<dbReference type="AlphaFoldDB" id="A0A6L2MMQ4"/>
<gene>
    <name evidence="3" type="ORF">Tci_047284</name>
</gene>
<organism evidence="3">
    <name type="scientific">Tanacetum cinerariifolium</name>
    <name type="common">Dalmatian daisy</name>
    <name type="synonym">Chrysanthemum cinerariifolium</name>
    <dbReference type="NCBI Taxonomy" id="118510"/>
    <lineage>
        <taxon>Eukaryota</taxon>
        <taxon>Viridiplantae</taxon>
        <taxon>Streptophyta</taxon>
        <taxon>Embryophyta</taxon>
        <taxon>Tracheophyta</taxon>
        <taxon>Spermatophyta</taxon>
        <taxon>Magnoliopsida</taxon>
        <taxon>eudicotyledons</taxon>
        <taxon>Gunneridae</taxon>
        <taxon>Pentapetalae</taxon>
        <taxon>asterids</taxon>
        <taxon>campanulids</taxon>
        <taxon>Asterales</taxon>
        <taxon>Asteraceae</taxon>
        <taxon>Asteroideae</taxon>
        <taxon>Anthemideae</taxon>
        <taxon>Anthemidinae</taxon>
        <taxon>Tanacetum</taxon>
    </lineage>
</organism>
<feature type="compositionally biased region" description="Basic and acidic residues" evidence="1">
    <location>
        <begin position="95"/>
        <end position="104"/>
    </location>
</feature>
<evidence type="ECO:0000313" key="3">
    <source>
        <dbReference type="EMBL" id="GEU75306.1"/>
    </source>
</evidence>
<sequence>MTWLRPHHTIRGGGDMMRYISLIQSEGDNDNQLLLNTKIDRENPAMLEQASRADLYSRPPEQTLEQYFEDSWTIKGWFRSEVSSIGVGQTSTITRGDKRTDQDHNSLVVNRGAKGDTSEGTKAEPDNSNDRCPFFKPKRPTESLTIEDVLATLNSRELKKRTEGTKKKTSDGLYIRGKSNHSDGHLKRDYPMKKSSGFVKKGKRDHDFDYFDDEGNAYFREALAIVGNDEMTELVADSGGSYHMTQMRDFLYDFLGFDGGLVQLSDNNTSTIKGIRKVKIQFHDRSSFILKDVRYVPGLRKSLILLGTLEKEDGIRFSRSIFLIKYHWGGVFVRDPLSYDYEILSEIPNVDLVSLGLAGFMSLLETEFTSFVKSLFYLVPSLNFHLGLKPLKCKADFNECVQCGVNNDHVLHVSEESHTTSVDHLSDDEEEVLAIKTKKRDPTPKKKASKMFDESFFTSIFNGLPRDDFDDSSDPNNDNQDKLEMLTCRRTSQVRSHHQNSKEAGVSKEMLVLELLALSNAAVPKENPKKLGDEGLCSGGTMLNLIFIIVEQAKMKATPRKLAYADSDKEAPAGVYEGNKEEWPMPIWCKMFRQTQGGVAQNWFDDMDPKSVDSFEELRKQIEEAVASGKLAHLVKDIRRNNQQNGNPGRNDVKVINMIRQEGNCKRSFEERRSGPTSDPMSLEKTWGQENAKEAFIISHEHPDQYVTMETTLTTNCNQLLTDVLWENRESKMPYLCFLNTRIRLNSPFSCVTWLSVCTLDRPIGKEGCASWDGGKGIWGGREKGFGTVPVCVRVQESEYGWGVFWRENLLRGTVCQIRITEDDEEKTDFHTEEGVYCFTHMPKELKKLRCNTSEDDGKAISKFIPKLTELKHPIHEARTRMETAKESVWTNETEEALRMIKRKLSKNGRNPDTCFLCKLTAAGNVKKFSGQGEQVEETPDANKGRIFDLSKEFQANSTPTTRAWRLYLCRETIEEGLGVGIILISLEEKMYSYAIRLKFKASNHAMDCEALLARLVASANQGMATIKLEFLNQEVSVGIKTRPSVEETNSSKKGKATSNALGEKPNCNHEASGSN</sequence>
<proteinExistence type="predicted"/>